<name>A0ACA9P145_9GLOM</name>
<feature type="non-terminal residue" evidence="1">
    <location>
        <position position="1"/>
    </location>
</feature>
<dbReference type="Proteomes" id="UP000789702">
    <property type="component" value="Unassembled WGS sequence"/>
</dbReference>
<evidence type="ECO:0000313" key="1">
    <source>
        <dbReference type="EMBL" id="CAG8686113.1"/>
    </source>
</evidence>
<organism evidence="1 2">
    <name type="scientific">Dentiscutata heterogama</name>
    <dbReference type="NCBI Taxonomy" id="1316150"/>
    <lineage>
        <taxon>Eukaryota</taxon>
        <taxon>Fungi</taxon>
        <taxon>Fungi incertae sedis</taxon>
        <taxon>Mucoromycota</taxon>
        <taxon>Glomeromycotina</taxon>
        <taxon>Glomeromycetes</taxon>
        <taxon>Diversisporales</taxon>
        <taxon>Gigasporaceae</taxon>
        <taxon>Dentiscutata</taxon>
    </lineage>
</organism>
<reference evidence="1" key="1">
    <citation type="submission" date="2021-06" db="EMBL/GenBank/DDBJ databases">
        <authorList>
            <person name="Kallberg Y."/>
            <person name="Tangrot J."/>
            <person name="Rosling A."/>
        </authorList>
    </citation>
    <scope>NUCLEOTIDE SEQUENCE</scope>
    <source>
        <strain evidence="1">IL203A</strain>
    </source>
</reference>
<keyword evidence="2" id="KW-1185">Reference proteome</keyword>
<sequence>YHMQQVVWIEDGGEELWAPSQNYTLNNKEFTALSKFYHANFDQPIIELYDWGVKYTKLRTREGYMIGSLMSTASANARENTCVLYELEVNIAKPKNPEKYELRQFFGQVQYYFYYVFCGKYQLLAYIHNVRNVQKGSYGLCNFEEFGNYEFIDVSMIRRCVGFLKLGRHSYVIDKTN</sequence>
<comment type="caution">
    <text evidence="1">The sequence shown here is derived from an EMBL/GenBank/DDBJ whole genome shotgun (WGS) entry which is preliminary data.</text>
</comment>
<evidence type="ECO:0000313" key="2">
    <source>
        <dbReference type="Proteomes" id="UP000789702"/>
    </source>
</evidence>
<accession>A0ACA9P145</accession>
<protein>
    <submittedName>
        <fullName evidence="1">15822_t:CDS:1</fullName>
    </submittedName>
</protein>
<dbReference type="EMBL" id="CAJVPU010022553">
    <property type="protein sequence ID" value="CAG8686113.1"/>
    <property type="molecule type" value="Genomic_DNA"/>
</dbReference>
<proteinExistence type="predicted"/>
<gene>
    <name evidence="1" type="ORF">DHETER_LOCUS10918</name>
</gene>